<sequence>MQQPFGRDPQDLADVLDAIATEDDGRNMMPPQMTDFLSLFHVNNNDPRQTGGYVPNQDSTIHSPLALPHLPAATQKIKSLYTRRPISNRLAYCNNSNSAPSTAKRVNLMR</sequence>
<name>A0A9Q1HCV0_HOLLE</name>
<organism evidence="1 2">
    <name type="scientific">Holothuria leucospilota</name>
    <name type="common">Black long sea cucumber</name>
    <name type="synonym">Mertensiothuria leucospilota</name>
    <dbReference type="NCBI Taxonomy" id="206669"/>
    <lineage>
        <taxon>Eukaryota</taxon>
        <taxon>Metazoa</taxon>
        <taxon>Echinodermata</taxon>
        <taxon>Eleutherozoa</taxon>
        <taxon>Echinozoa</taxon>
        <taxon>Holothuroidea</taxon>
        <taxon>Aspidochirotacea</taxon>
        <taxon>Aspidochirotida</taxon>
        <taxon>Holothuriidae</taxon>
        <taxon>Holothuria</taxon>
    </lineage>
</organism>
<proteinExistence type="predicted"/>
<reference evidence="1" key="1">
    <citation type="submission" date="2021-10" db="EMBL/GenBank/DDBJ databases">
        <title>Tropical sea cucumber genome reveals ecological adaptation and Cuvierian tubules defense mechanism.</title>
        <authorList>
            <person name="Chen T."/>
        </authorList>
    </citation>
    <scope>NUCLEOTIDE SEQUENCE</scope>
    <source>
        <strain evidence="1">Nanhai2018</strain>
        <tissue evidence="1">Muscle</tissue>
    </source>
</reference>
<gene>
    <name evidence="1" type="ORF">HOLleu_15024</name>
</gene>
<comment type="caution">
    <text evidence="1">The sequence shown here is derived from an EMBL/GenBank/DDBJ whole genome shotgun (WGS) entry which is preliminary data.</text>
</comment>
<evidence type="ECO:0000313" key="1">
    <source>
        <dbReference type="EMBL" id="KAJ8040663.1"/>
    </source>
</evidence>
<keyword evidence="2" id="KW-1185">Reference proteome</keyword>
<protein>
    <submittedName>
        <fullName evidence="1">Uncharacterized protein</fullName>
    </submittedName>
</protein>
<dbReference type="EMBL" id="JAIZAY010000006">
    <property type="protein sequence ID" value="KAJ8040663.1"/>
    <property type="molecule type" value="Genomic_DNA"/>
</dbReference>
<accession>A0A9Q1HCV0</accession>
<evidence type="ECO:0000313" key="2">
    <source>
        <dbReference type="Proteomes" id="UP001152320"/>
    </source>
</evidence>
<dbReference type="AlphaFoldDB" id="A0A9Q1HCV0"/>
<dbReference type="Proteomes" id="UP001152320">
    <property type="component" value="Chromosome 6"/>
</dbReference>